<evidence type="ECO:0000256" key="6">
    <source>
        <dbReference type="ARBA" id="ARBA00022801"/>
    </source>
</evidence>
<evidence type="ECO:0000313" key="12">
    <source>
        <dbReference type="Proteomes" id="UP000188947"/>
    </source>
</evidence>
<organism evidence="11 12">
    <name type="scientific">Elizabethkingia meningoseptica</name>
    <name type="common">Chryseobacterium meningosepticum</name>
    <dbReference type="NCBI Taxonomy" id="238"/>
    <lineage>
        <taxon>Bacteria</taxon>
        <taxon>Pseudomonadati</taxon>
        <taxon>Bacteroidota</taxon>
        <taxon>Flavobacteriia</taxon>
        <taxon>Flavobacteriales</taxon>
        <taxon>Weeksellaceae</taxon>
        <taxon>Elizabethkingia</taxon>
    </lineage>
</organism>
<dbReference type="EC" id="3.5.2.17" evidence="8"/>
<evidence type="ECO:0000256" key="3">
    <source>
        <dbReference type="ARBA" id="ARBA00009850"/>
    </source>
</evidence>
<dbReference type="PROSITE" id="PS00769">
    <property type="entry name" value="TRANSTHYRETIN_2"/>
    <property type="match status" value="1"/>
</dbReference>
<dbReference type="AlphaFoldDB" id="A0A1T3FK90"/>
<dbReference type="STRING" id="238.BBD35_15815"/>
<evidence type="ECO:0000256" key="8">
    <source>
        <dbReference type="RuleBase" id="RU361270"/>
    </source>
</evidence>
<dbReference type="SUPFAM" id="SSF49472">
    <property type="entry name" value="Transthyretin (synonym: prealbumin)"/>
    <property type="match status" value="1"/>
</dbReference>
<dbReference type="RefSeq" id="WP_070904710.1">
    <property type="nucleotide sequence ID" value="NZ_CP016378.1"/>
</dbReference>
<dbReference type="Gene3D" id="2.60.40.180">
    <property type="entry name" value="Transthyretin/hydroxyisourate hydrolase domain"/>
    <property type="match status" value="1"/>
</dbReference>
<reference evidence="11 12" key="1">
    <citation type="submission" date="2016-11" db="EMBL/GenBank/DDBJ databases">
        <title>Genome sequence and comparative genomic analysis of clinical strain Elizabethkingia meningoseptica 61421 PRCM.</title>
        <authorList>
            <person name="Wang M."/>
            <person name="Hu S."/>
            <person name="Cao L."/>
            <person name="Jiang T."/>
            <person name="Zhou Y."/>
            <person name="Ming D."/>
        </authorList>
    </citation>
    <scope>NUCLEOTIDE SEQUENCE [LARGE SCALE GENOMIC DNA]</scope>
    <source>
        <strain evidence="11 12">61421 PRCM</strain>
    </source>
</reference>
<evidence type="ECO:0000313" key="11">
    <source>
        <dbReference type="EMBL" id="OOH96871.1"/>
    </source>
</evidence>
<keyword evidence="6 8" id="KW-0378">Hydrolase</keyword>
<evidence type="ECO:0000256" key="7">
    <source>
        <dbReference type="PIRSR" id="PIRSR600895-51"/>
    </source>
</evidence>
<evidence type="ECO:0000256" key="4">
    <source>
        <dbReference type="ARBA" id="ARBA00011881"/>
    </source>
</evidence>
<keyword evidence="5 8" id="KW-0659">Purine metabolism</keyword>
<dbReference type="NCBIfam" id="TIGR02962">
    <property type="entry name" value="hdxy_isourate"/>
    <property type="match status" value="1"/>
</dbReference>
<dbReference type="InterPro" id="IPR023416">
    <property type="entry name" value="Transthyretin/HIU_hydrolase_d"/>
</dbReference>
<evidence type="ECO:0000256" key="1">
    <source>
        <dbReference type="ARBA" id="ARBA00001043"/>
    </source>
</evidence>
<evidence type="ECO:0000259" key="10">
    <source>
        <dbReference type="SMART" id="SM00095"/>
    </source>
</evidence>
<dbReference type="InterPro" id="IPR023418">
    <property type="entry name" value="Thyroxine_BS"/>
</dbReference>
<dbReference type="Pfam" id="PF00576">
    <property type="entry name" value="Transthyretin"/>
    <property type="match status" value="1"/>
</dbReference>
<evidence type="ECO:0000256" key="2">
    <source>
        <dbReference type="ARBA" id="ARBA00002704"/>
    </source>
</evidence>
<dbReference type="InterPro" id="IPR014306">
    <property type="entry name" value="Hydroxyisourate_hydrolase"/>
</dbReference>
<feature type="domain" description="Transthyretin/hydroxyisourate hydrolase" evidence="10">
    <location>
        <begin position="21"/>
        <end position="133"/>
    </location>
</feature>
<evidence type="ECO:0000256" key="9">
    <source>
        <dbReference type="SAM" id="SignalP"/>
    </source>
</evidence>
<dbReference type="eggNOG" id="COG2351">
    <property type="taxonomic scope" value="Bacteria"/>
</dbReference>
<dbReference type="GO" id="GO:0033971">
    <property type="term" value="F:hydroxyisourate hydrolase activity"/>
    <property type="evidence" value="ECO:0007669"/>
    <property type="project" value="UniProtKB-EC"/>
</dbReference>
<gene>
    <name evidence="11" type="ORF">BMF97_06295</name>
</gene>
<comment type="subunit">
    <text evidence="4 8">Homotetramer.</text>
</comment>
<evidence type="ECO:0000256" key="5">
    <source>
        <dbReference type="ARBA" id="ARBA00022631"/>
    </source>
</evidence>
<dbReference type="CDD" id="cd05822">
    <property type="entry name" value="TLP_HIUase"/>
    <property type="match status" value="1"/>
</dbReference>
<dbReference type="PANTHER" id="PTHR10395:SF7">
    <property type="entry name" value="5-HYDROXYISOURATE HYDROLASE"/>
    <property type="match status" value="1"/>
</dbReference>
<feature type="signal peptide" evidence="9">
    <location>
        <begin position="1"/>
        <end position="19"/>
    </location>
</feature>
<dbReference type="Proteomes" id="UP000188947">
    <property type="component" value="Unassembled WGS sequence"/>
</dbReference>
<keyword evidence="9" id="KW-0732">Signal</keyword>
<dbReference type="GO" id="GO:0006144">
    <property type="term" value="P:purine nucleobase metabolic process"/>
    <property type="evidence" value="ECO:0007669"/>
    <property type="project" value="UniProtKB-KW"/>
</dbReference>
<feature type="binding site" evidence="7">
    <location>
        <position position="68"/>
    </location>
    <ligand>
        <name>substrate</name>
    </ligand>
</feature>
<keyword evidence="12" id="KW-1185">Reference proteome</keyword>
<name>A0A1T3FK90_ELIME</name>
<feature type="chain" id="PRO_5030034655" description="5-hydroxyisourate hydrolase" evidence="9">
    <location>
        <begin position="20"/>
        <end position="134"/>
    </location>
</feature>
<accession>A0A1T3FK90</accession>
<comment type="function">
    <text evidence="2">Catalyzes the hydrolysis of 5-hydroxyisourate (HIU) to 2-oxo-4-hydroxy-4-carboxy-5-ureidoimidazoline (OHCU).</text>
</comment>
<dbReference type="PROSITE" id="PS00768">
    <property type="entry name" value="TRANSTHYRETIN_1"/>
    <property type="match status" value="1"/>
</dbReference>
<dbReference type="InterPro" id="IPR023419">
    <property type="entry name" value="Transthyretin_CS"/>
</dbReference>
<dbReference type="SMART" id="SM00095">
    <property type="entry name" value="TR_THY"/>
    <property type="match status" value="1"/>
</dbReference>
<comment type="caution">
    <text evidence="11">The sequence shown here is derived from an EMBL/GenBank/DDBJ whole genome shotgun (WGS) entry which is preliminary data.</text>
</comment>
<protein>
    <recommendedName>
        <fullName evidence="8">5-hydroxyisourate hydrolase</fullName>
        <shortName evidence="8">HIU hydrolase</shortName>
        <shortName evidence="8">HIUHase</shortName>
        <ecNumber evidence="8">3.5.2.17</ecNumber>
    </recommendedName>
</protein>
<dbReference type="InterPro" id="IPR036817">
    <property type="entry name" value="Transthyretin/HIU_hydrolase_sf"/>
</dbReference>
<comment type="similarity">
    <text evidence="3 8">Belongs to the transthyretin family. 5-hydroxyisourate hydrolase subfamily.</text>
</comment>
<dbReference type="InterPro" id="IPR000895">
    <property type="entry name" value="Transthyretin/HIU_hydrolase"/>
</dbReference>
<feature type="binding site" evidence="7">
    <location>
        <position position="29"/>
    </location>
    <ligand>
        <name>substrate</name>
    </ligand>
</feature>
<comment type="catalytic activity">
    <reaction evidence="1 8">
        <text>5-hydroxyisourate + H2O = 5-hydroxy-2-oxo-4-ureido-2,5-dihydro-1H-imidazole-5-carboxylate + H(+)</text>
        <dbReference type="Rhea" id="RHEA:23736"/>
        <dbReference type="ChEBI" id="CHEBI:15377"/>
        <dbReference type="ChEBI" id="CHEBI:15378"/>
        <dbReference type="ChEBI" id="CHEBI:18072"/>
        <dbReference type="ChEBI" id="CHEBI:58639"/>
        <dbReference type="EC" id="3.5.2.17"/>
    </reaction>
</comment>
<dbReference type="PANTHER" id="PTHR10395">
    <property type="entry name" value="URICASE AND TRANSTHYRETIN-RELATED"/>
    <property type="match status" value="1"/>
</dbReference>
<feature type="binding site" evidence="7">
    <location>
        <position position="131"/>
    </location>
    <ligand>
        <name>substrate</name>
    </ligand>
</feature>
<dbReference type="PRINTS" id="PR00189">
    <property type="entry name" value="TRNSTHYRETIN"/>
</dbReference>
<proteinExistence type="inferred from homology"/>
<sequence>MRKTIFILLCMLGAVFGYSQNTKFQLSSHVLDITTGQPASGIRVKLEKQRQDKSWESIEVKTTDSNGRISDFLPSVKDNTGIYKVTFYTEEYFKMQKISTFYPYIEVVFTISDNKHYHVPITLSPYGYSTYRGS</sequence>
<dbReference type="EMBL" id="MPOG01000007">
    <property type="protein sequence ID" value="OOH96871.1"/>
    <property type="molecule type" value="Genomic_DNA"/>
</dbReference>